<dbReference type="AlphaFoldDB" id="A0A139I139"/>
<comment type="caution">
    <text evidence="1">The sequence shown here is derived from an EMBL/GenBank/DDBJ whole genome shotgun (WGS) entry which is preliminary data.</text>
</comment>
<organism evidence="1 2">
    <name type="scientific">Pseudocercospora musae</name>
    <dbReference type="NCBI Taxonomy" id="113226"/>
    <lineage>
        <taxon>Eukaryota</taxon>
        <taxon>Fungi</taxon>
        <taxon>Dikarya</taxon>
        <taxon>Ascomycota</taxon>
        <taxon>Pezizomycotina</taxon>
        <taxon>Dothideomycetes</taxon>
        <taxon>Dothideomycetidae</taxon>
        <taxon>Mycosphaerellales</taxon>
        <taxon>Mycosphaerellaceae</taxon>
        <taxon>Pseudocercospora</taxon>
    </lineage>
</organism>
<protein>
    <submittedName>
        <fullName evidence="1">Uncharacterized protein</fullName>
    </submittedName>
</protein>
<proteinExistence type="predicted"/>
<name>A0A139I139_9PEZI</name>
<dbReference type="EMBL" id="LFZO01000445">
    <property type="protein sequence ID" value="KXT08435.1"/>
    <property type="molecule type" value="Genomic_DNA"/>
</dbReference>
<dbReference type="OrthoDB" id="269227at2759"/>
<gene>
    <name evidence="1" type="ORF">AC579_3787</name>
</gene>
<evidence type="ECO:0000313" key="1">
    <source>
        <dbReference type="EMBL" id="KXT08435.1"/>
    </source>
</evidence>
<sequence>MVERPFDALTAIVISVMGYTSSMWRVFTPVYREVYFPASQYLNGMAWEVVASAYYESNIFRVCFEKSRPESR</sequence>
<accession>A0A139I139</accession>
<keyword evidence="2" id="KW-1185">Reference proteome</keyword>
<reference evidence="1 2" key="1">
    <citation type="submission" date="2015-07" db="EMBL/GenBank/DDBJ databases">
        <title>Comparative genomics of the Sigatoka disease complex on banana suggests a link between parallel evolutionary changes in Pseudocercospora fijiensis and Pseudocercospora eumusae and increased virulence on the banana host.</title>
        <authorList>
            <person name="Chang T.-C."/>
            <person name="Salvucci A."/>
            <person name="Crous P.W."/>
            <person name="Stergiopoulos I."/>
        </authorList>
    </citation>
    <scope>NUCLEOTIDE SEQUENCE [LARGE SCALE GENOMIC DNA]</scope>
    <source>
        <strain evidence="1 2">CBS 116634</strain>
    </source>
</reference>
<dbReference type="Proteomes" id="UP000073492">
    <property type="component" value="Unassembled WGS sequence"/>
</dbReference>
<evidence type="ECO:0000313" key="2">
    <source>
        <dbReference type="Proteomes" id="UP000073492"/>
    </source>
</evidence>